<evidence type="ECO:0000313" key="2">
    <source>
        <dbReference type="EMBL" id="OUL59476.1"/>
    </source>
</evidence>
<organism evidence="2 3">
    <name type="scientific">Pseudoalteromonas ulvae</name>
    <dbReference type="NCBI Taxonomy" id="107327"/>
    <lineage>
        <taxon>Bacteria</taxon>
        <taxon>Pseudomonadati</taxon>
        <taxon>Pseudomonadota</taxon>
        <taxon>Gammaproteobacteria</taxon>
        <taxon>Alteromonadales</taxon>
        <taxon>Pseudoalteromonadaceae</taxon>
        <taxon>Pseudoalteromonas</taxon>
    </lineage>
</organism>
<dbReference type="RefSeq" id="WP_086742866.1">
    <property type="nucleotide sequence ID" value="NZ_MWPV01000001.1"/>
</dbReference>
<proteinExistence type="predicted"/>
<dbReference type="InterPro" id="IPR029033">
    <property type="entry name" value="His_PPase_superfam"/>
</dbReference>
<protein>
    <recommendedName>
        <fullName evidence="4">Histidine phosphatase family protein</fullName>
    </recommendedName>
</protein>
<dbReference type="Gene3D" id="3.40.50.1240">
    <property type="entry name" value="Phosphoglycerate mutase-like"/>
    <property type="match status" value="1"/>
</dbReference>
<dbReference type="Pfam" id="PF00300">
    <property type="entry name" value="His_Phos_1"/>
    <property type="match status" value="1"/>
</dbReference>
<dbReference type="InterPro" id="IPR013078">
    <property type="entry name" value="His_Pase_superF_clade-1"/>
</dbReference>
<dbReference type="SUPFAM" id="SSF53254">
    <property type="entry name" value="Phosphoglycerate mutase-like"/>
    <property type="match status" value="1"/>
</dbReference>
<feature type="chain" id="PRO_5011236498" description="Histidine phosphatase family protein" evidence="1">
    <location>
        <begin position="23"/>
        <end position="167"/>
    </location>
</feature>
<keyword evidence="3" id="KW-1185">Reference proteome</keyword>
<evidence type="ECO:0008006" key="4">
    <source>
        <dbReference type="Google" id="ProtNLM"/>
    </source>
</evidence>
<accession>A0A244CVL8</accession>
<gene>
    <name evidence="2" type="ORF">B1199_04195</name>
</gene>
<comment type="caution">
    <text evidence="2">The sequence shown here is derived from an EMBL/GenBank/DDBJ whole genome shotgun (WGS) entry which is preliminary data.</text>
</comment>
<reference evidence="2 3" key="1">
    <citation type="submission" date="2017-02" db="EMBL/GenBank/DDBJ databases">
        <title>Pseudoalteromonas ulvae TC14 Genome.</title>
        <authorList>
            <person name="Molmeret M."/>
        </authorList>
    </citation>
    <scope>NUCLEOTIDE SEQUENCE [LARGE SCALE GENOMIC DNA]</scope>
    <source>
        <strain evidence="2">TC14</strain>
    </source>
</reference>
<keyword evidence="1" id="KW-0732">Signal</keyword>
<dbReference type="AlphaFoldDB" id="A0A244CVL8"/>
<feature type="signal peptide" evidence="1">
    <location>
        <begin position="1"/>
        <end position="22"/>
    </location>
</feature>
<dbReference type="Proteomes" id="UP000194841">
    <property type="component" value="Unassembled WGS sequence"/>
</dbReference>
<evidence type="ECO:0000256" key="1">
    <source>
        <dbReference type="SAM" id="SignalP"/>
    </source>
</evidence>
<sequence length="167" mass="18593">MKKSVLFMSVLIQLLISHVALAKPETITLLRHSEKLTGSNPSLSDIGQKRAQSLIDELSSKAVTHIFSTRYHRTEQTAAPLALARNLTVRSYDPRELTTFAEQLLAMDGHIVVVGHSNTTPKLASYLADYPADNWSESEFNTYVELVSVKDGFKASEKQMEFGQTQP</sequence>
<dbReference type="EMBL" id="MWPV01000001">
    <property type="protein sequence ID" value="OUL59476.1"/>
    <property type="molecule type" value="Genomic_DNA"/>
</dbReference>
<evidence type="ECO:0000313" key="3">
    <source>
        <dbReference type="Proteomes" id="UP000194841"/>
    </source>
</evidence>
<dbReference type="OrthoDB" id="3296006at2"/>
<name>A0A244CVL8_PSEDV</name>
<dbReference type="CDD" id="cd07040">
    <property type="entry name" value="HP"/>
    <property type="match status" value="1"/>
</dbReference>